<dbReference type="AlphaFoldDB" id="X0UST9"/>
<gene>
    <name evidence="1" type="ORF">S01H1_43927</name>
</gene>
<accession>X0UST9</accession>
<dbReference type="EMBL" id="BARS01028000">
    <property type="protein sequence ID" value="GAG03363.1"/>
    <property type="molecule type" value="Genomic_DNA"/>
</dbReference>
<organism evidence="1">
    <name type="scientific">marine sediment metagenome</name>
    <dbReference type="NCBI Taxonomy" id="412755"/>
    <lineage>
        <taxon>unclassified sequences</taxon>
        <taxon>metagenomes</taxon>
        <taxon>ecological metagenomes</taxon>
    </lineage>
</organism>
<name>X0UST9_9ZZZZ</name>
<feature type="non-terminal residue" evidence="1">
    <location>
        <position position="1"/>
    </location>
</feature>
<comment type="caution">
    <text evidence="1">The sequence shown here is derived from an EMBL/GenBank/DDBJ whole genome shotgun (WGS) entry which is preliminary data.</text>
</comment>
<protein>
    <submittedName>
        <fullName evidence="1">Uncharacterized protein</fullName>
    </submittedName>
</protein>
<proteinExistence type="predicted"/>
<reference evidence="1" key="1">
    <citation type="journal article" date="2014" name="Front. Microbiol.">
        <title>High frequency of phylogenetically diverse reductive dehalogenase-homologous genes in deep subseafloor sedimentary metagenomes.</title>
        <authorList>
            <person name="Kawai M."/>
            <person name="Futagami T."/>
            <person name="Toyoda A."/>
            <person name="Takaki Y."/>
            <person name="Nishi S."/>
            <person name="Hori S."/>
            <person name="Arai W."/>
            <person name="Tsubouchi T."/>
            <person name="Morono Y."/>
            <person name="Uchiyama I."/>
            <person name="Ito T."/>
            <person name="Fujiyama A."/>
            <person name="Inagaki F."/>
            <person name="Takami H."/>
        </authorList>
    </citation>
    <scope>NUCLEOTIDE SEQUENCE</scope>
    <source>
        <strain evidence="1">Expedition CK06-06</strain>
    </source>
</reference>
<evidence type="ECO:0000313" key="1">
    <source>
        <dbReference type="EMBL" id="GAG03363.1"/>
    </source>
</evidence>
<sequence length="92" mass="9983">NGAEAIKFYSQNGLVEIHSSPFVKEGNAYLLDMECFERVGSSDISFEDPVEPGKYIENLEGSNAVQLLCYSDCALFCNALGRSIVISGIINA</sequence>